<reference evidence="3" key="1">
    <citation type="submission" date="2020-11" db="EMBL/GenBank/DDBJ databases">
        <authorList>
            <person name="Tran Van P."/>
        </authorList>
    </citation>
    <scope>NUCLEOTIDE SEQUENCE</scope>
</reference>
<sequence>MAPDSSAPALLFICQYHIWLGADTHGILVLVPSYPVLNVVITSFIFICIAHEIHELTHKMVKYAIPSDWRYTTRNIIIFLLFLIPIGIKDGMF</sequence>
<dbReference type="Proteomes" id="UP000759131">
    <property type="component" value="Unassembled WGS sequence"/>
</dbReference>
<feature type="domain" description="Cas1p 10 TM acyl transferase" evidence="2">
    <location>
        <begin position="11"/>
        <end position="76"/>
    </location>
</feature>
<dbReference type="EMBL" id="CAJPIZ010003778">
    <property type="protein sequence ID" value="CAG2106791.1"/>
    <property type="molecule type" value="Genomic_DNA"/>
</dbReference>
<keyword evidence="1" id="KW-0812">Transmembrane</keyword>
<dbReference type="Pfam" id="PF07779">
    <property type="entry name" value="Cas1_AcylT"/>
    <property type="match status" value="1"/>
</dbReference>
<gene>
    <name evidence="3" type="ORF">OSB1V03_LOCUS6794</name>
</gene>
<evidence type="ECO:0000313" key="4">
    <source>
        <dbReference type="Proteomes" id="UP000759131"/>
    </source>
</evidence>
<organism evidence="3">
    <name type="scientific">Medioppia subpectinata</name>
    <dbReference type="NCBI Taxonomy" id="1979941"/>
    <lineage>
        <taxon>Eukaryota</taxon>
        <taxon>Metazoa</taxon>
        <taxon>Ecdysozoa</taxon>
        <taxon>Arthropoda</taxon>
        <taxon>Chelicerata</taxon>
        <taxon>Arachnida</taxon>
        <taxon>Acari</taxon>
        <taxon>Acariformes</taxon>
        <taxon>Sarcoptiformes</taxon>
        <taxon>Oribatida</taxon>
        <taxon>Brachypylina</taxon>
        <taxon>Oppioidea</taxon>
        <taxon>Oppiidae</taxon>
        <taxon>Medioppia</taxon>
    </lineage>
</organism>
<evidence type="ECO:0000313" key="3">
    <source>
        <dbReference type="EMBL" id="CAD7626361.1"/>
    </source>
</evidence>
<protein>
    <recommendedName>
        <fullName evidence="2">Cas1p 10 TM acyl transferase domain-containing protein</fullName>
    </recommendedName>
</protein>
<feature type="transmembrane region" description="Helical" evidence="1">
    <location>
        <begin position="27"/>
        <end position="50"/>
    </location>
</feature>
<proteinExistence type="predicted"/>
<dbReference type="AlphaFoldDB" id="A0A7R9KQQ5"/>
<dbReference type="OrthoDB" id="1932925at2759"/>
<accession>A0A7R9KQQ5</accession>
<feature type="transmembrane region" description="Helical" evidence="1">
    <location>
        <begin position="71"/>
        <end position="88"/>
    </location>
</feature>
<keyword evidence="4" id="KW-1185">Reference proteome</keyword>
<keyword evidence="1" id="KW-0472">Membrane</keyword>
<dbReference type="InterPro" id="IPR012419">
    <property type="entry name" value="Cas1_AcylTrans_dom"/>
</dbReference>
<dbReference type="EMBL" id="OC858353">
    <property type="protein sequence ID" value="CAD7626361.1"/>
    <property type="molecule type" value="Genomic_DNA"/>
</dbReference>
<evidence type="ECO:0000256" key="1">
    <source>
        <dbReference type="SAM" id="Phobius"/>
    </source>
</evidence>
<keyword evidence="1" id="KW-1133">Transmembrane helix</keyword>
<evidence type="ECO:0000259" key="2">
    <source>
        <dbReference type="Pfam" id="PF07779"/>
    </source>
</evidence>
<name>A0A7R9KQQ5_9ACAR</name>